<reference evidence="1" key="2">
    <citation type="submission" date="2016-06" db="EMBL/GenBank/DDBJ databases">
        <title>The genome of a short-lived fish provides insights into sex chromosome evolution and the genetic control of aging.</title>
        <authorList>
            <person name="Reichwald K."/>
            <person name="Felder M."/>
            <person name="Petzold A."/>
            <person name="Koch P."/>
            <person name="Groth M."/>
            <person name="Platzer M."/>
        </authorList>
    </citation>
    <scope>NUCLEOTIDE SEQUENCE</scope>
    <source>
        <tissue evidence="1">Brain</tissue>
    </source>
</reference>
<protein>
    <submittedName>
        <fullName evidence="1">Uncharacterized protein</fullName>
    </submittedName>
</protein>
<evidence type="ECO:0000313" key="1">
    <source>
        <dbReference type="EMBL" id="SBR93589.1"/>
    </source>
</evidence>
<accession>A0A1A8QKE7</accession>
<feature type="non-terminal residue" evidence="1">
    <location>
        <position position="1"/>
    </location>
</feature>
<dbReference type="AlphaFoldDB" id="A0A1A8QKE7"/>
<feature type="non-terminal residue" evidence="1">
    <location>
        <position position="93"/>
    </location>
</feature>
<dbReference type="EMBL" id="HAEH01011963">
    <property type="protein sequence ID" value="SBR93589.1"/>
    <property type="molecule type" value="Transcribed_RNA"/>
</dbReference>
<gene>
    <name evidence="1" type="primary">Nfu_g_1_006762</name>
</gene>
<reference evidence="1" key="1">
    <citation type="submission" date="2016-05" db="EMBL/GenBank/DDBJ databases">
        <authorList>
            <person name="Lavstsen T."/>
            <person name="Jespersen J.S."/>
        </authorList>
    </citation>
    <scope>NUCLEOTIDE SEQUENCE</scope>
    <source>
        <tissue evidence="1">Brain</tissue>
    </source>
</reference>
<name>A0A1A8QKE7_9TELE</name>
<sequence>YGDGFVAVQSQHSVGGWNVTDKKEDGDGSFQMALTLTLDYLDLSFYLSQEQRYLSLFRKRMYLHLLHRSHPMTELSLRVVAGMYNHRSDGFQG</sequence>
<proteinExistence type="predicted"/>
<organism evidence="1">
    <name type="scientific">Nothobranchius rachovii</name>
    <name type="common">bluefin notho</name>
    <dbReference type="NCBI Taxonomy" id="451742"/>
    <lineage>
        <taxon>Eukaryota</taxon>
        <taxon>Metazoa</taxon>
        <taxon>Chordata</taxon>
        <taxon>Craniata</taxon>
        <taxon>Vertebrata</taxon>
        <taxon>Euteleostomi</taxon>
        <taxon>Actinopterygii</taxon>
        <taxon>Neopterygii</taxon>
        <taxon>Teleostei</taxon>
        <taxon>Neoteleostei</taxon>
        <taxon>Acanthomorphata</taxon>
        <taxon>Ovalentaria</taxon>
        <taxon>Atherinomorphae</taxon>
        <taxon>Cyprinodontiformes</taxon>
        <taxon>Nothobranchiidae</taxon>
        <taxon>Nothobranchius</taxon>
    </lineage>
</organism>